<keyword evidence="2" id="KW-1185">Reference proteome</keyword>
<gene>
    <name evidence="1" type="ORF">OBO34_15440</name>
</gene>
<dbReference type="EMBL" id="JAOSHN010000006">
    <property type="protein sequence ID" value="MCU7379739.1"/>
    <property type="molecule type" value="Genomic_DNA"/>
</dbReference>
<name>A0A9J6QVX5_9FIRM</name>
<accession>A0A9J6QVX5</accession>
<dbReference type="Proteomes" id="UP001065549">
    <property type="component" value="Unassembled WGS sequence"/>
</dbReference>
<dbReference type="AlphaFoldDB" id="A0A9J6QVX5"/>
<comment type="caution">
    <text evidence="1">The sequence shown here is derived from an EMBL/GenBank/DDBJ whole genome shotgun (WGS) entry which is preliminary data.</text>
</comment>
<protein>
    <submittedName>
        <fullName evidence="1">Uncharacterized protein</fullName>
    </submittedName>
</protein>
<reference evidence="1" key="1">
    <citation type="submission" date="2022-09" db="EMBL/GenBank/DDBJ databases">
        <title>Culturomic study of gut microbiota in children with autism spectrum disorder.</title>
        <authorList>
            <person name="Efimov B.A."/>
            <person name="Chaplin A.V."/>
            <person name="Sokolova S.R."/>
            <person name="Pikina A.P."/>
            <person name="Korzhanova M."/>
            <person name="Belova V."/>
            <person name="Korostin D."/>
        </authorList>
    </citation>
    <scope>NUCLEOTIDE SEQUENCE</scope>
    <source>
        <strain evidence="1">ASD5510</strain>
    </source>
</reference>
<evidence type="ECO:0000313" key="1">
    <source>
        <dbReference type="EMBL" id="MCU7379739.1"/>
    </source>
</evidence>
<proteinExistence type="predicted"/>
<evidence type="ECO:0000313" key="2">
    <source>
        <dbReference type="Proteomes" id="UP001065549"/>
    </source>
</evidence>
<sequence>MLGKEVRDKVTGIAGTVTAQCAYIGAVPRVCVEYINNTGNHEEIWLDESRVEEVINDEI</sequence>
<organism evidence="1 2">
    <name type="scientific">Hominibacterium faecale</name>
    <dbReference type="NCBI Taxonomy" id="2839743"/>
    <lineage>
        <taxon>Bacteria</taxon>
        <taxon>Bacillati</taxon>
        <taxon>Bacillota</taxon>
        <taxon>Clostridia</taxon>
        <taxon>Peptostreptococcales</taxon>
        <taxon>Anaerovoracaceae</taxon>
        <taxon>Hominibacterium</taxon>
    </lineage>
</organism>
<dbReference type="RefSeq" id="WP_269478640.1">
    <property type="nucleotide sequence ID" value="NZ_JAOSHN010000006.1"/>
</dbReference>